<evidence type="ECO:0000259" key="9">
    <source>
        <dbReference type="Pfam" id="PF13844"/>
    </source>
</evidence>
<dbReference type="Gene3D" id="3.40.50.11380">
    <property type="match status" value="1"/>
</dbReference>
<evidence type="ECO:0000256" key="5">
    <source>
        <dbReference type="ARBA" id="ARBA00022679"/>
    </source>
</evidence>
<sequence length="707" mass="78560">MAPNSSSSVDASIFRFGVPAIVRESVVAVGVGGGGIFLARSKKPETSFRLSEDAASLWGQADSLWHAKRWDEMLGVLRQLELQGDRALPPPSGTGQHALENAYAVVYHQKGDWIQAQRCYEAVLQADPANVMALIHSGQLWVDLKDYARAITFYQRAIAADASVAAQVAPRLALAYHLNNEFERAEEQFRSALETTDATPELHFDFAVTLERRGKILEASHHYNAALLLDGANAKAWVNIAALHQKYGDVNASVPNYLRAIAIPSAEPSTRFMAMMNLAVAFEMLRDIRQALHWFDQAVNALRQVPFQDAVEREDAELTLAVHLNRARRTACLWDTMEAHHDELIDAVDSVLARGTGVTTALMPFDTLVMNASPSFRRRVAARHALQFETPVSPATRAAILQSWPTVGRPPQLRVAYLSYDFADHPTMHLLEGVFATFDRERLDVLAFGYGRDDGSSYRRRLLSLVDEFVNIAASSTADSVAALRDRDVHIIMDAQGHTLGGRMQLVAARPAPIVVNYLVYPGTSGASFIDYVIADRFVAPPEATPSHFSERLVLLPRCYQVNYYAHENGAAWSRESLWKAEGPTAAARLFRFANFNKIDKLEPGVFALWMAILRRVPHSELVLLDPARQDEAQNSTTSDEIKRNLAREAASVGVAPQRLRFVPRVPKFDHLQRHRQVGLFLDTFVNTGLPSLVTHSRREFEDLAGG</sequence>
<evidence type="ECO:0000256" key="2">
    <source>
        <dbReference type="ARBA" id="ARBA00005386"/>
    </source>
</evidence>
<dbReference type="EC" id="2.4.1.255" evidence="3"/>
<evidence type="ECO:0000313" key="11">
    <source>
        <dbReference type="Proteomes" id="UP001209570"/>
    </source>
</evidence>
<evidence type="ECO:0000256" key="3">
    <source>
        <dbReference type="ARBA" id="ARBA00011970"/>
    </source>
</evidence>
<comment type="pathway">
    <text evidence="1">Protein modification; protein glycosylation.</text>
</comment>
<dbReference type="SMART" id="SM00028">
    <property type="entry name" value="TPR"/>
    <property type="match status" value="6"/>
</dbReference>
<dbReference type="Gene3D" id="3.40.50.2000">
    <property type="entry name" value="Glycogen Phosphorylase B"/>
    <property type="match status" value="1"/>
</dbReference>
<comment type="caution">
    <text evidence="10">The sequence shown here is derived from an EMBL/GenBank/DDBJ whole genome shotgun (WGS) entry which is preliminary data.</text>
</comment>
<accession>A0AAD5LWF0</accession>
<evidence type="ECO:0000256" key="6">
    <source>
        <dbReference type="ARBA" id="ARBA00022737"/>
    </source>
</evidence>
<feature type="repeat" description="TPR" evidence="8">
    <location>
        <begin position="131"/>
        <end position="164"/>
    </location>
</feature>
<keyword evidence="6" id="KW-0677">Repeat</keyword>
<keyword evidence="4" id="KW-0328">Glycosyltransferase</keyword>
<comment type="similarity">
    <text evidence="2">Belongs to the glycosyltransferase 41 family. O-GlcNAc transferase subfamily.</text>
</comment>
<dbReference type="Pfam" id="PF13844">
    <property type="entry name" value="Glyco_transf_41"/>
    <property type="match status" value="2"/>
</dbReference>
<dbReference type="PANTHER" id="PTHR44998:SF1">
    <property type="entry name" value="UDP-N-ACETYLGLUCOSAMINE--PEPTIDE N-ACETYLGLUCOSAMINYLTRANSFERASE 110 KDA SUBUNIT"/>
    <property type="match status" value="1"/>
</dbReference>
<evidence type="ECO:0000313" key="10">
    <source>
        <dbReference type="EMBL" id="KAJ0394224.1"/>
    </source>
</evidence>
<protein>
    <recommendedName>
        <fullName evidence="3">protein O-GlcNAc transferase</fullName>
        <ecNumber evidence="3">2.4.1.255</ecNumber>
    </recommendedName>
</protein>
<feature type="domain" description="O-GlcNAc transferase C-terminal" evidence="9">
    <location>
        <begin position="332"/>
        <end position="563"/>
    </location>
</feature>
<dbReference type="InterPro" id="IPR019734">
    <property type="entry name" value="TPR_rpt"/>
</dbReference>
<keyword evidence="7 8" id="KW-0802">TPR repeat</keyword>
<name>A0AAD5LWF0_PYTIN</name>
<organism evidence="10 11">
    <name type="scientific">Pythium insidiosum</name>
    <name type="common">Pythiosis disease agent</name>
    <dbReference type="NCBI Taxonomy" id="114742"/>
    <lineage>
        <taxon>Eukaryota</taxon>
        <taxon>Sar</taxon>
        <taxon>Stramenopiles</taxon>
        <taxon>Oomycota</taxon>
        <taxon>Peronosporomycetes</taxon>
        <taxon>Pythiales</taxon>
        <taxon>Pythiaceae</taxon>
        <taxon>Pythium</taxon>
    </lineage>
</organism>
<dbReference type="InterPro" id="IPR011990">
    <property type="entry name" value="TPR-like_helical_dom_sf"/>
</dbReference>
<proteinExistence type="inferred from homology"/>
<feature type="domain" description="O-GlcNAc transferase C-terminal" evidence="9">
    <location>
        <begin position="593"/>
        <end position="688"/>
    </location>
</feature>
<reference evidence="10" key="1">
    <citation type="submission" date="2021-12" db="EMBL/GenBank/DDBJ databases">
        <title>Prjna785345.</title>
        <authorList>
            <person name="Rujirawat T."/>
            <person name="Krajaejun T."/>
        </authorList>
    </citation>
    <scope>NUCLEOTIDE SEQUENCE</scope>
    <source>
        <strain evidence="10">Pi057C3</strain>
    </source>
</reference>
<keyword evidence="5" id="KW-0808">Transferase</keyword>
<gene>
    <name evidence="10" type="ORF">P43SY_001039</name>
</gene>
<dbReference type="Gene3D" id="1.25.40.10">
    <property type="entry name" value="Tetratricopeptide repeat domain"/>
    <property type="match status" value="2"/>
</dbReference>
<dbReference type="AlphaFoldDB" id="A0AAD5LWF0"/>
<dbReference type="SUPFAM" id="SSF48452">
    <property type="entry name" value="TPR-like"/>
    <property type="match status" value="1"/>
</dbReference>
<evidence type="ECO:0000256" key="7">
    <source>
        <dbReference type="ARBA" id="ARBA00022803"/>
    </source>
</evidence>
<dbReference type="InterPro" id="IPR029489">
    <property type="entry name" value="OGT/SEC/SPY_C"/>
</dbReference>
<dbReference type="Pfam" id="PF13432">
    <property type="entry name" value="TPR_16"/>
    <property type="match status" value="1"/>
</dbReference>
<evidence type="ECO:0000256" key="4">
    <source>
        <dbReference type="ARBA" id="ARBA00022676"/>
    </source>
</evidence>
<keyword evidence="11" id="KW-1185">Reference proteome</keyword>
<dbReference type="PROSITE" id="PS50005">
    <property type="entry name" value="TPR"/>
    <property type="match status" value="1"/>
</dbReference>
<dbReference type="GO" id="GO:0097363">
    <property type="term" value="F:protein O-acetylglucosaminyltransferase activity"/>
    <property type="evidence" value="ECO:0007669"/>
    <property type="project" value="UniProtKB-EC"/>
</dbReference>
<dbReference type="EMBL" id="JAKCXM010000426">
    <property type="protein sequence ID" value="KAJ0394224.1"/>
    <property type="molecule type" value="Genomic_DNA"/>
</dbReference>
<dbReference type="PANTHER" id="PTHR44998">
    <property type="match status" value="1"/>
</dbReference>
<evidence type="ECO:0000256" key="8">
    <source>
        <dbReference type="PROSITE-ProRule" id="PRU00339"/>
    </source>
</evidence>
<dbReference type="Proteomes" id="UP001209570">
    <property type="component" value="Unassembled WGS sequence"/>
</dbReference>
<evidence type="ECO:0000256" key="1">
    <source>
        <dbReference type="ARBA" id="ARBA00004922"/>
    </source>
</evidence>